<accession>A0A8J4B1J9</accession>
<feature type="compositionally biased region" description="Basic and acidic residues" evidence="3">
    <location>
        <begin position="233"/>
        <end position="244"/>
    </location>
</feature>
<feature type="region of interest" description="Disordered" evidence="3">
    <location>
        <begin position="585"/>
        <end position="627"/>
    </location>
</feature>
<keyword evidence="1" id="KW-0694">RNA-binding</keyword>
<feature type="region of interest" description="Disordered" evidence="3">
    <location>
        <begin position="185"/>
        <end position="339"/>
    </location>
</feature>
<feature type="compositionally biased region" description="Polar residues" evidence="3">
    <location>
        <begin position="185"/>
        <end position="211"/>
    </location>
</feature>
<keyword evidence="6" id="KW-1185">Reference proteome</keyword>
<evidence type="ECO:0000256" key="3">
    <source>
        <dbReference type="SAM" id="MobiDB-lite"/>
    </source>
</evidence>
<dbReference type="GO" id="GO:0003723">
    <property type="term" value="F:RNA binding"/>
    <property type="evidence" value="ECO:0007669"/>
    <property type="project" value="UniProtKB-UniRule"/>
</dbReference>
<proteinExistence type="predicted"/>
<comment type="caution">
    <text evidence="5">The sequence shown here is derived from an EMBL/GenBank/DDBJ whole genome shotgun (WGS) entry which is preliminary data.</text>
</comment>
<protein>
    <recommendedName>
        <fullName evidence="4">DRBM domain-containing protein</fullName>
    </recommendedName>
</protein>
<evidence type="ECO:0000259" key="4">
    <source>
        <dbReference type="PROSITE" id="PS50137"/>
    </source>
</evidence>
<evidence type="ECO:0000256" key="1">
    <source>
        <dbReference type="PROSITE-ProRule" id="PRU00266"/>
    </source>
</evidence>
<dbReference type="SUPFAM" id="SSF54768">
    <property type="entry name" value="dsRNA-binding domain-like"/>
    <property type="match status" value="1"/>
</dbReference>
<feature type="domain" description="DRBM" evidence="4">
    <location>
        <begin position="631"/>
        <end position="700"/>
    </location>
</feature>
<gene>
    <name evidence="5" type="ORF">Vafri_7178</name>
</gene>
<dbReference type="PROSITE" id="PS50137">
    <property type="entry name" value="DS_RBD"/>
    <property type="match status" value="1"/>
</dbReference>
<dbReference type="EMBL" id="BNCO01000010">
    <property type="protein sequence ID" value="GIL51092.1"/>
    <property type="molecule type" value="Genomic_DNA"/>
</dbReference>
<reference evidence="5" key="1">
    <citation type="journal article" date="2021" name="Proc. Natl. Acad. Sci. U.S.A.">
        <title>Three genomes in the algal genus Volvox reveal the fate of a haploid sex-determining region after a transition to homothallism.</title>
        <authorList>
            <person name="Yamamoto K."/>
            <person name="Hamaji T."/>
            <person name="Kawai-Toyooka H."/>
            <person name="Matsuzaki R."/>
            <person name="Takahashi F."/>
            <person name="Nishimura Y."/>
            <person name="Kawachi M."/>
            <person name="Noguchi H."/>
            <person name="Minakuchi Y."/>
            <person name="Umen J.G."/>
            <person name="Toyoda A."/>
            <person name="Nozaki H."/>
        </authorList>
    </citation>
    <scope>NUCLEOTIDE SEQUENCE</scope>
    <source>
        <strain evidence="5">NIES-3780</strain>
    </source>
</reference>
<organism evidence="5 6">
    <name type="scientific">Volvox africanus</name>
    <dbReference type="NCBI Taxonomy" id="51714"/>
    <lineage>
        <taxon>Eukaryota</taxon>
        <taxon>Viridiplantae</taxon>
        <taxon>Chlorophyta</taxon>
        <taxon>core chlorophytes</taxon>
        <taxon>Chlorophyceae</taxon>
        <taxon>CS clade</taxon>
        <taxon>Chlamydomonadales</taxon>
        <taxon>Volvocaceae</taxon>
        <taxon>Volvox</taxon>
    </lineage>
</organism>
<feature type="region of interest" description="Disordered" evidence="3">
    <location>
        <begin position="518"/>
        <end position="569"/>
    </location>
</feature>
<feature type="coiled-coil region" evidence="2">
    <location>
        <begin position="452"/>
        <end position="502"/>
    </location>
</feature>
<feature type="compositionally biased region" description="Low complexity" evidence="3">
    <location>
        <begin position="220"/>
        <end position="232"/>
    </location>
</feature>
<dbReference type="Pfam" id="PF00035">
    <property type="entry name" value="dsrm"/>
    <property type="match status" value="1"/>
</dbReference>
<keyword evidence="2" id="KW-0175">Coiled coil</keyword>
<evidence type="ECO:0000313" key="5">
    <source>
        <dbReference type="EMBL" id="GIL51092.1"/>
    </source>
</evidence>
<sequence length="704" mass="73024">MASREYGAAIFSPGLGEILLIKHTQESGWAFPFSHTTESDVHVVAAASAVRQLLGVDIGDKISRTHWIEVEFPETGALVRLYVALGIRPETATPHCVPGAVAQWHPLRSILPPVNAILRTDTGGACVHGGDAGDDEEGGSLMLEAGIAPFLAKLKALLNKHPEWRIAQLDPHLTRLIQAAMALPTNQPTSQQQPELNKSTHTTSPKQDISASQSLPPPLDQQQHAEQPQAEAARQEVKLEEASGHADNQLDGSQTEEAAGDGTAAAVDEKGGWPTIGVPGGDHQPGREVAEPGPEAARQGAGGNPMQDAPGGTPTGDSGDGGEGEGSGSEDASGWRGPRPQEHLMEYCRMNGLPEPCYSLVVKKSARRPLVTASCILSHIGVTITPDMHVPGGINAACQIGCAPNFLRQAAALAALLWLEGALPADGGEAVRVVPVGWPPLLSEARGEAWEAAQVARKAGGARRELDTAQREALLREMDKKRQRLVEEAAELERLMAALRGGEGVAEPDISRLAAELGLDSNGGNGGGGDRGTGVLMEGGATAASPARRSRGAKRSADGGDANGDGTGSLTVGLRALQFRSGSDHIRRTPVPCAGGGGWKGAGGRAPGTKRPREDGGMPGVQGGEGTPVKSVVMELKEFCDRKRWPQPQYSYSPGAGPGAAAVVKLPPVAGLGDFSSGPQSNRKRAKEAAAAAALAQLSALGLK</sequence>
<feature type="compositionally biased region" description="Low complexity" evidence="3">
    <location>
        <begin position="255"/>
        <end position="266"/>
    </location>
</feature>
<dbReference type="Gene3D" id="3.30.160.20">
    <property type="match status" value="1"/>
</dbReference>
<feature type="compositionally biased region" description="Gly residues" evidence="3">
    <location>
        <begin position="521"/>
        <end position="532"/>
    </location>
</feature>
<feature type="compositionally biased region" description="Gly residues" evidence="3">
    <location>
        <begin position="318"/>
        <end position="327"/>
    </location>
</feature>
<evidence type="ECO:0000313" key="6">
    <source>
        <dbReference type="Proteomes" id="UP000747399"/>
    </source>
</evidence>
<feature type="compositionally biased region" description="Gly residues" evidence="3">
    <location>
        <begin position="594"/>
        <end position="606"/>
    </location>
</feature>
<feature type="compositionally biased region" description="Gly residues" evidence="3">
    <location>
        <begin position="617"/>
        <end position="626"/>
    </location>
</feature>
<name>A0A8J4B1J9_9CHLO</name>
<evidence type="ECO:0000256" key="2">
    <source>
        <dbReference type="SAM" id="Coils"/>
    </source>
</evidence>
<dbReference type="InterPro" id="IPR014720">
    <property type="entry name" value="dsRBD_dom"/>
</dbReference>
<dbReference type="AlphaFoldDB" id="A0A8J4B1J9"/>
<dbReference type="Proteomes" id="UP000747399">
    <property type="component" value="Unassembled WGS sequence"/>
</dbReference>
<feature type="compositionally biased region" description="Low complexity" evidence="3">
    <location>
        <begin position="308"/>
        <end position="317"/>
    </location>
</feature>